<organism evidence="3 4">
    <name type="scientific">Blautia acetigignens</name>
    <dbReference type="NCBI Taxonomy" id="2981783"/>
    <lineage>
        <taxon>Bacteria</taxon>
        <taxon>Bacillati</taxon>
        <taxon>Bacillota</taxon>
        <taxon>Clostridia</taxon>
        <taxon>Lachnospirales</taxon>
        <taxon>Lachnospiraceae</taxon>
        <taxon>Blautia</taxon>
    </lineage>
</organism>
<dbReference type="InterPro" id="IPR010982">
    <property type="entry name" value="Lambda_DNA-bd_dom_sf"/>
</dbReference>
<dbReference type="Proteomes" id="UP001470752">
    <property type="component" value="Unassembled WGS sequence"/>
</dbReference>
<dbReference type="RefSeq" id="WP_118173824.1">
    <property type="nucleotide sequence ID" value="NZ_JBBNFW010000187.1"/>
</dbReference>
<evidence type="ECO:0000256" key="1">
    <source>
        <dbReference type="ARBA" id="ARBA00023125"/>
    </source>
</evidence>
<reference evidence="3 4" key="1">
    <citation type="submission" date="2024-04" db="EMBL/GenBank/DDBJ databases">
        <title>Human intestinal bacterial collection.</title>
        <authorList>
            <person name="Pauvert C."/>
            <person name="Hitch T.C.A."/>
            <person name="Clavel T."/>
        </authorList>
    </citation>
    <scope>NUCLEOTIDE SEQUENCE [LARGE SCALE GENOMIC DNA]</scope>
    <source>
        <strain evidence="3 4">CLA-AA-H161</strain>
    </source>
</reference>
<evidence type="ECO:0000313" key="4">
    <source>
        <dbReference type="Proteomes" id="UP001470752"/>
    </source>
</evidence>
<sequence length="114" mass="12810">MIGKNIQFYRDLREMKGKDLAAKVGCSVGALSHIEKGSRQPSVDMLYKIADALDVSVINLVLDEKEINRFYYDDAVKAFHPGSEQLNRVLDILKKDNAAWSDAKRIAIVNLDDV</sequence>
<dbReference type="InterPro" id="IPR050807">
    <property type="entry name" value="TransReg_Diox_bact_type"/>
</dbReference>
<accession>A0ABV1CRF5</accession>
<dbReference type="PANTHER" id="PTHR46797">
    <property type="entry name" value="HTH-TYPE TRANSCRIPTIONAL REGULATOR"/>
    <property type="match status" value="1"/>
</dbReference>
<dbReference type="EMBL" id="JBBNFW010000187">
    <property type="protein sequence ID" value="MEQ2414298.1"/>
    <property type="molecule type" value="Genomic_DNA"/>
</dbReference>
<feature type="domain" description="HTH cro/C1-type" evidence="2">
    <location>
        <begin position="10"/>
        <end position="60"/>
    </location>
</feature>
<dbReference type="PANTHER" id="PTHR46797:SF1">
    <property type="entry name" value="METHYLPHOSPHONATE SYNTHASE"/>
    <property type="match status" value="1"/>
</dbReference>
<keyword evidence="1" id="KW-0238">DNA-binding</keyword>
<dbReference type="SMART" id="SM00530">
    <property type="entry name" value="HTH_XRE"/>
    <property type="match status" value="1"/>
</dbReference>
<evidence type="ECO:0000313" key="3">
    <source>
        <dbReference type="EMBL" id="MEQ2414298.1"/>
    </source>
</evidence>
<dbReference type="Pfam" id="PF01381">
    <property type="entry name" value="HTH_3"/>
    <property type="match status" value="1"/>
</dbReference>
<dbReference type="CDD" id="cd00093">
    <property type="entry name" value="HTH_XRE"/>
    <property type="match status" value="1"/>
</dbReference>
<dbReference type="InterPro" id="IPR001387">
    <property type="entry name" value="Cro/C1-type_HTH"/>
</dbReference>
<evidence type="ECO:0000259" key="2">
    <source>
        <dbReference type="PROSITE" id="PS50943"/>
    </source>
</evidence>
<dbReference type="SUPFAM" id="SSF47413">
    <property type="entry name" value="lambda repressor-like DNA-binding domains"/>
    <property type="match status" value="1"/>
</dbReference>
<protein>
    <submittedName>
        <fullName evidence="3">Helix-turn-helix transcriptional regulator</fullName>
    </submittedName>
</protein>
<dbReference type="PROSITE" id="PS50943">
    <property type="entry name" value="HTH_CROC1"/>
    <property type="match status" value="1"/>
</dbReference>
<proteinExistence type="predicted"/>
<keyword evidence="4" id="KW-1185">Reference proteome</keyword>
<comment type="caution">
    <text evidence="3">The sequence shown here is derived from an EMBL/GenBank/DDBJ whole genome shotgun (WGS) entry which is preliminary data.</text>
</comment>
<name>A0ABV1CRF5_9FIRM</name>
<gene>
    <name evidence="3" type="ORF">AAAX94_14885</name>
</gene>
<dbReference type="Gene3D" id="1.10.260.40">
    <property type="entry name" value="lambda repressor-like DNA-binding domains"/>
    <property type="match status" value="1"/>
</dbReference>